<evidence type="ECO:0000313" key="7">
    <source>
        <dbReference type="EMBL" id="AIE60071.1"/>
    </source>
</evidence>
<dbReference type="PANTHER" id="PTHR33931:SF2">
    <property type="entry name" value="HOLIN-LIKE PROTEIN CIDA"/>
    <property type="match status" value="1"/>
</dbReference>
<gene>
    <name evidence="7" type="ORF">BMMGA3_08325</name>
</gene>
<feature type="transmembrane region" description="Helical" evidence="6">
    <location>
        <begin position="38"/>
        <end position="57"/>
    </location>
</feature>
<evidence type="ECO:0000256" key="4">
    <source>
        <dbReference type="ARBA" id="ARBA00022989"/>
    </source>
</evidence>
<organism evidence="7 8">
    <name type="scientific">Bacillus methanolicus (strain MGA3 / ATCC 53907)</name>
    <dbReference type="NCBI Taxonomy" id="796606"/>
    <lineage>
        <taxon>Bacteria</taxon>
        <taxon>Bacillati</taxon>
        <taxon>Bacillota</taxon>
        <taxon>Bacilli</taxon>
        <taxon>Bacillales</taxon>
        <taxon>Bacillaceae</taxon>
        <taxon>Bacillus</taxon>
    </lineage>
</organism>
<keyword evidence="8" id="KW-1185">Reference proteome</keyword>
<dbReference type="OrthoDB" id="3176438at2"/>
<accession>I3E8H8</accession>
<keyword evidence="5 6" id="KW-0472">Membrane</keyword>
<dbReference type="InterPro" id="IPR005538">
    <property type="entry name" value="LrgA/CidA"/>
</dbReference>
<dbReference type="Pfam" id="PF03788">
    <property type="entry name" value="LrgA"/>
    <property type="match status" value="1"/>
</dbReference>
<feature type="transmembrane region" description="Helical" evidence="6">
    <location>
        <begin position="94"/>
        <end position="117"/>
    </location>
</feature>
<evidence type="ECO:0000256" key="5">
    <source>
        <dbReference type="ARBA" id="ARBA00023136"/>
    </source>
</evidence>
<evidence type="ECO:0000256" key="6">
    <source>
        <dbReference type="SAM" id="Phobius"/>
    </source>
</evidence>
<dbReference type="GO" id="GO:0016787">
    <property type="term" value="F:hydrolase activity"/>
    <property type="evidence" value="ECO:0007669"/>
    <property type="project" value="UniProtKB-KW"/>
</dbReference>
<feature type="transmembrane region" description="Helical" evidence="6">
    <location>
        <begin position="69"/>
        <end position="88"/>
    </location>
</feature>
<evidence type="ECO:0000256" key="2">
    <source>
        <dbReference type="ARBA" id="ARBA00022475"/>
    </source>
</evidence>
<dbReference type="HOGENOM" id="CLU_113736_3_2_9"/>
<reference evidence="7 8" key="1">
    <citation type="journal article" date="2015" name="BMC Genomics">
        <title>Transcriptome analysis of thermophilic methylotrophic Bacillus methanolicus MGA3 using RNA-sequencing provides detailed insights into its previously uncharted transcriptional landscape.</title>
        <authorList>
            <person name="Irla M."/>
            <person name="Neshat A."/>
            <person name="Brautaset T."/>
            <person name="Ruckert C."/>
            <person name="Kalinowski J."/>
            <person name="Wendisch V.F."/>
        </authorList>
    </citation>
    <scope>NUCLEOTIDE SEQUENCE [LARGE SCALE GENOMIC DNA]</scope>
    <source>
        <strain evidence="8">MGA3 / ATCC 53907</strain>
    </source>
</reference>
<evidence type="ECO:0000256" key="1">
    <source>
        <dbReference type="ARBA" id="ARBA00004651"/>
    </source>
</evidence>
<comment type="subcellular location">
    <subcellularLocation>
        <location evidence="1">Cell membrane</location>
        <topology evidence="1">Multi-pass membrane protein</topology>
    </subcellularLocation>
</comment>
<evidence type="ECO:0000313" key="8">
    <source>
        <dbReference type="Proteomes" id="UP000027602"/>
    </source>
</evidence>
<name>I3E8H8_BACMM</name>
<dbReference type="Proteomes" id="UP000027602">
    <property type="component" value="Chromosome"/>
</dbReference>
<dbReference type="GO" id="GO:0005886">
    <property type="term" value="C:plasma membrane"/>
    <property type="evidence" value="ECO:0007669"/>
    <property type="project" value="UniProtKB-SubCell"/>
</dbReference>
<keyword evidence="2" id="KW-1003">Cell membrane</keyword>
<protein>
    <submittedName>
        <fullName evidence="7">Murein hydrolase</fullName>
    </submittedName>
</protein>
<dbReference type="KEGG" id="bmet:BMMGA3_08325"/>
<keyword evidence="3 6" id="KW-0812">Transmembrane</keyword>
<dbReference type="EMBL" id="CP007739">
    <property type="protein sequence ID" value="AIE60071.1"/>
    <property type="molecule type" value="Genomic_DNA"/>
</dbReference>
<keyword evidence="4 6" id="KW-1133">Transmembrane helix</keyword>
<feature type="transmembrane region" description="Helical" evidence="6">
    <location>
        <begin position="12"/>
        <end position="32"/>
    </location>
</feature>
<dbReference type="STRING" id="796606.BMMGA3_08325"/>
<dbReference type="eggNOG" id="COG1380">
    <property type="taxonomic scope" value="Bacteria"/>
</dbReference>
<sequence length="132" mass="14782">MKIIVFLKFMIQLLVFIALNYAGSFIVEFFHLPIPGNVIGMILLFILLTAGIIRIDWIEEVSSFLIKHLGFFFIPISVGLMTLGQVFLSKGPALLIILIASAFIGMACSGLVVQTLLKRKEGVQTEYRRHNL</sequence>
<evidence type="ECO:0000256" key="3">
    <source>
        <dbReference type="ARBA" id="ARBA00022692"/>
    </source>
</evidence>
<dbReference type="RefSeq" id="WP_004434071.1">
    <property type="nucleotide sequence ID" value="NZ_ADWW01000002.1"/>
</dbReference>
<keyword evidence="7" id="KW-0378">Hydrolase</keyword>
<dbReference type="PANTHER" id="PTHR33931">
    <property type="entry name" value="HOLIN-LIKE PROTEIN CIDA-RELATED"/>
    <property type="match status" value="1"/>
</dbReference>
<proteinExistence type="predicted"/>
<dbReference type="AlphaFoldDB" id="I3E8H8"/>